<dbReference type="Pfam" id="PF00176">
    <property type="entry name" value="SNF2-rel_dom"/>
    <property type="match status" value="1"/>
</dbReference>
<dbReference type="PROSITE" id="PS51192">
    <property type="entry name" value="HELICASE_ATP_BIND_1"/>
    <property type="match status" value="1"/>
</dbReference>
<dbReference type="EMBL" id="LAZR01045472">
    <property type="protein sequence ID" value="KKK98789.1"/>
    <property type="molecule type" value="Genomic_DNA"/>
</dbReference>
<dbReference type="InterPro" id="IPR000330">
    <property type="entry name" value="SNF2_N"/>
</dbReference>
<proteinExistence type="predicted"/>
<feature type="domain" description="Helicase ATP-binding" evidence="1">
    <location>
        <begin position="63"/>
        <end position="234"/>
    </location>
</feature>
<feature type="non-terminal residue" evidence="2">
    <location>
        <position position="454"/>
    </location>
</feature>
<dbReference type="InterPro" id="IPR027417">
    <property type="entry name" value="P-loop_NTPase"/>
</dbReference>
<dbReference type="InterPro" id="IPR014001">
    <property type="entry name" value="Helicase_ATP-bd"/>
</dbReference>
<name>A0A0F9C8S5_9ZZZZ</name>
<organism evidence="2">
    <name type="scientific">marine sediment metagenome</name>
    <dbReference type="NCBI Taxonomy" id="412755"/>
    <lineage>
        <taxon>unclassified sequences</taxon>
        <taxon>metagenomes</taxon>
        <taxon>ecological metagenomes</taxon>
    </lineage>
</organism>
<dbReference type="PANTHER" id="PTHR10799">
    <property type="entry name" value="SNF2/RAD54 HELICASE FAMILY"/>
    <property type="match status" value="1"/>
</dbReference>
<dbReference type="SUPFAM" id="SSF52540">
    <property type="entry name" value="P-loop containing nucleoside triphosphate hydrolases"/>
    <property type="match status" value="2"/>
</dbReference>
<sequence length="454" mass="52527">EKQTNYELATTNSLKVFLNTLKTHSDIVNLAIRGISIKENSNFEEIAPPRFKRKLKDYQIMPVLHFKELNYAANFSVPGSGKTTIVLAGYDILKNEGNLDKLLVIGPYSSLMPWEEEIKECFQDPIPKAIRIHGNIGHRQRICIVDEINSKYEIFLTTYETARRDIDLLIQLLQKYKFGVVLDESHKIKNIDGRRSNAILRLSPYCSAKIILTGTPVPNTIHDIYSQITFLFPGALLGDKDRFKYMIRSSNPRIVEDIKSQVYPFFTRISKNQMNLPNPIEINIRVELSPVQKTLYKLVSERWLNIIEMSENLSHFDTLNSYKNCLFIRLRQIASNLNLLMEKSSEYNLESLNDEILGQSENPQTDDQILEVINNLESYSNYECSPKLIKTVELVEDLKEKKNVKKVLIWSEFIVNLETLFKFFKEKYGDNHVFLIIGDTPKSKALDLRNGIYT</sequence>
<dbReference type="SMART" id="SM00487">
    <property type="entry name" value="DEXDc"/>
    <property type="match status" value="1"/>
</dbReference>
<dbReference type="GO" id="GO:0005524">
    <property type="term" value="F:ATP binding"/>
    <property type="evidence" value="ECO:0007669"/>
    <property type="project" value="InterPro"/>
</dbReference>
<dbReference type="Gene3D" id="3.40.50.10810">
    <property type="entry name" value="Tandem AAA-ATPase domain"/>
    <property type="match status" value="1"/>
</dbReference>
<reference evidence="2" key="1">
    <citation type="journal article" date="2015" name="Nature">
        <title>Complex archaea that bridge the gap between prokaryotes and eukaryotes.</title>
        <authorList>
            <person name="Spang A."/>
            <person name="Saw J.H."/>
            <person name="Jorgensen S.L."/>
            <person name="Zaremba-Niedzwiedzka K."/>
            <person name="Martijn J."/>
            <person name="Lind A.E."/>
            <person name="van Eijk R."/>
            <person name="Schleper C."/>
            <person name="Guy L."/>
            <person name="Ettema T.J."/>
        </authorList>
    </citation>
    <scope>NUCLEOTIDE SEQUENCE</scope>
</reference>
<evidence type="ECO:0000313" key="2">
    <source>
        <dbReference type="EMBL" id="KKK98789.1"/>
    </source>
</evidence>
<dbReference type="InterPro" id="IPR038718">
    <property type="entry name" value="SNF2-like_sf"/>
</dbReference>
<gene>
    <name evidence="2" type="ORF">LCGC14_2639240</name>
</gene>
<dbReference type="AlphaFoldDB" id="A0A0F9C8S5"/>
<dbReference type="Gene3D" id="3.40.50.300">
    <property type="entry name" value="P-loop containing nucleotide triphosphate hydrolases"/>
    <property type="match status" value="1"/>
</dbReference>
<evidence type="ECO:0000259" key="1">
    <source>
        <dbReference type="PROSITE" id="PS51192"/>
    </source>
</evidence>
<protein>
    <recommendedName>
        <fullName evidence="1">Helicase ATP-binding domain-containing protein</fullName>
    </recommendedName>
</protein>
<accession>A0A0F9C8S5</accession>
<comment type="caution">
    <text evidence="2">The sequence shown here is derived from an EMBL/GenBank/DDBJ whole genome shotgun (WGS) entry which is preliminary data.</text>
</comment>
<feature type="non-terminal residue" evidence="2">
    <location>
        <position position="1"/>
    </location>
</feature>